<protein>
    <recommendedName>
        <fullName evidence="3">DUF2971 domain-containing protein</fullName>
    </recommendedName>
</protein>
<dbReference type="Proteomes" id="UP000289465">
    <property type="component" value="Unassembled WGS sequence"/>
</dbReference>
<evidence type="ECO:0000313" key="2">
    <source>
        <dbReference type="Proteomes" id="UP000289465"/>
    </source>
</evidence>
<dbReference type="InterPro" id="IPR021352">
    <property type="entry name" value="DUF2971"/>
</dbReference>
<name>A0A446CFR2_9BURK</name>
<dbReference type="OrthoDB" id="4119964at2"/>
<evidence type="ECO:0000313" key="1">
    <source>
        <dbReference type="EMBL" id="SSW66665.1"/>
    </source>
</evidence>
<reference evidence="1 2" key="1">
    <citation type="submission" date="2018-07" db="EMBL/GenBank/DDBJ databases">
        <authorList>
            <person name="Peeters C."/>
        </authorList>
    </citation>
    <scope>NUCLEOTIDE SEQUENCE [LARGE SCALE GENOMIC DNA]</scope>
    <source>
        <strain evidence="1 2">LMG 30378</strain>
    </source>
</reference>
<proteinExistence type="predicted"/>
<sequence length="300" mass="34240">MRSPNRLHDRRSFFKYMSADVARLVLTNCTLRWSSPILFNDPFDVPRELSFGITGEALHLAVGRKLTQLIESPPDDTTQMDPTLRVVVETVKRGIPAKLKAEMLSGLQDIGREERSEGGGMDAMRNLWRRLLPDHRILCLTESAAHTAMWYHYADKYRGIVLEFDCIDELESPWLIAKPVTYSEKKPQIYSAEGWAEIMCLRQDLAVKALLDVATYTKSSDWKYESEWRIASSKRPADTGNFTDYKFDRRELSAVYFGPLISPEARLSVSLAAKAFPHAKLWDVSIGMSRELVFRAHAHA</sequence>
<accession>A0A446CFR2</accession>
<organism evidence="1 2">
    <name type="scientific">Achromobacter veterisilvae</name>
    <dbReference type="NCBI Taxonomy" id="2069367"/>
    <lineage>
        <taxon>Bacteria</taxon>
        <taxon>Pseudomonadati</taxon>
        <taxon>Pseudomonadota</taxon>
        <taxon>Betaproteobacteria</taxon>
        <taxon>Burkholderiales</taxon>
        <taxon>Alcaligenaceae</taxon>
        <taxon>Achromobacter</taxon>
    </lineage>
</organism>
<evidence type="ECO:0008006" key="3">
    <source>
        <dbReference type="Google" id="ProtNLM"/>
    </source>
</evidence>
<dbReference type="Pfam" id="PF11185">
    <property type="entry name" value="DUF2971"/>
    <property type="match status" value="1"/>
</dbReference>
<gene>
    <name evidence="1" type="ORF">AVE30378_02204</name>
</gene>
<dbReference type="EMBL" id="UFQC01000010">
    <property type="protein sequence ID" value="SSW66665.1"/>
    <property type="molecule type" value="Genomic_DNA"/>
</dbReference>
<dbReference type="AlphaFoldDB" id="A0A446CFR2"/>